<dbReference type="Proteomes" id="UP001163835">
    <property type="component" value="Unassembled WGS sequence"/>
</dbReference>
<evidence type="ECO:0000313" key="2">
    <source>
        <dbReference type="Proteomes" id="UP001163835"/>
    </source>
</evidence>
<accession>A0ACC1U583</accession>
<sequence>MVHVLLANVEPSTREVAKQFYAETTTFVALQLTGLVGSIITLVAASFSSVPRQATWYNFLISWIVYCASYLLLFFAGVAAGSLALVIQFIDANNPEEGLVQLDFILAILPVAAIVIFGTHKDLLNIYLFWRKDGQQFSSAKTEKPLPPIPRYHINSIE</sequence>
<gene>
    <name evidence="1" type="ORF">F5876DRAFT_64354</name>
</gene>
<name>A0ACC1U583_9AGAR</name>
<proteinExistence type="predicted"/>
<dbReference type="EMBL" id="MU795039">
    <property type="protein sequence ID" value="KAJ3811953.1"/>
    <property type="molecule type" value="Genomic_DNA"/>
</dbReference>
<evidence type="ECO:0000313" key="1">
    <source>
        <dbReference type="EMBL" id="KAJ3811953.1"/>
    </source>
</evidence>
<organism evidence="1 2">
    <name type="scientific">Lentinula aff. lateritia</name>
    <dbReference type="NCBI Taxonomy" id="2804960"/>
    <lineage>
        <taxon>Eukaryota</taxon>
        <taxon>Fungi</taxon>
        <taxon>Dikarya</taxon>
        <taxon>Basidiomycota</taxon>
        <taxon>Agaricomycotina</taxon>
        <taxon>Agaricomycetes</taxon>
        <taxon>Agaricomycetidae</taxon>
        <taxon>Agaricales</taxon>
        <taxon>Marasmiineae</taxon>
        <taxon>Omphalotaceae</taxon>
        <taxon>Lentinula</taxon>
    </lineage>
</organism>
<reference evidence="1" key="1">
    <citation type="submission" date="2022-09" db="EMBL/GenBank/DDBJ databases">
        <title>A Global Phylogenomic Analysis of the Shiitake Genus Lentinula.</title>
        <authorList>
            <consortium name="DOE Joint Genome Institute"/>
            <person name="Sierra-Patev S."/>
            <person name="Min B."/>
            <person name="Naranjo-Ortiz M."/>
            <person name="Looney B."/>
            <person name="Konkel Z."/>
            <person name="Slot J.C."/>
            <person name="Sakamoto Y."/>
            <person name="Steenwyk J.L."/>
            <person name="Rokas A."/>
            <person name="Carro J."/>
            <person name="Camarero S."/>
            <person name="Ferreira P."/>
            <person name="Molpeceres G."/>
            <person name="Ruiz-Duenas F.J."/>
            <person name="Serrano A."/>
            <person name="Henrissat B."/>
            <person name="Drula E."/>
            <person name="Hughes K.W."/>
            <person name="Mata J.L."/>
            <person name="Ishikawa N.K."/>
            <person name="Vargas-Isla R."/>
            <person name="Ushijima S."/>
            <person name="Smith C.A."/>
            <person name="Ahrendt S."/>
            <person name="Andreopoulos W."/>
            <person name="He G."/>
            <person name="Labutti K."/>
            <person name="Lipzen A."/>
            <person name="Ng V."/>
            <person name="Riley R."/>
            <person name="Sandor L."/>
            <person name="Barry K."/>
            <person name="Martinez A.T."/>
            <person name="Xiao Y."/>
            <person name="Gibbons J.G."/>
            <person name="Terashima K."/>
            <person name="Grigoriev I.V."/>
            <person name="Hibbett D.S."/>
        </authorList>
    </citation>
    <scope>NUCLEOTIDE SEQUENCE</scope>
    <source>
        <strain evidence="1">TMI1499</strain>
    </source>
</reference>
<keyword evidence="2" id="KW-1185">Reference proteome</keyword>
<comment type="caution">
    <text evidence="1">The sequence shown here is derived from an EMBL/GenBank/DDBJ whole genome shotgun (WGS) entry which is preliminary data.</text>
</comment>
<protein>
    <submittedName>
        <fullName evidence="1">Uncharacterized protein</fullName>
    </submittedName>
</protein>